<feature type="binding site" evidence="8">
    <location>
        <position position="488"/>
    </location>
    <ligand>
        <name>Zn(2+)</name>
        <dbReference type="ChEBI" id="CHEBI:29105"/>
        <label>2</label>
    </ligand>
</feature>
<dbReference type="GO" id="GO:0008270">
    <property type="term" value="F:zinc ion binding"/>
    <property type="evidence" value="ECO:0007669"/>
    <property type="project" value="UniProtKB-UniRule"/>
</dbReference>
<feature type="region of interest" description="Disordered" evidence="9">
    <location>
        <begin position="1"/>
        <end position="26"/>
    </location>
</feature>
<evidence type="ECO:0000256" key="7">
    <source>
        <dbReference type="ARBA" id="ARBA00023125"/>
    </source>
</evidence>
<keyword evidence="5 8" id="KW-0862">Zinc</keyword>
<dbReference type="AlphaFoldDB" id="A0AAU8G6I0"/>
<evidence type="ECO:0000256" key="1">
    <source>
        <dbReference type="ARBA" id="ARBA00022515"/>
    </source>
</evidence>
<feature type="binding site" evidence="8">
    <location>
        <position position="515"/>
    </location>
    <ligand>
        <name>Zn(2+)</name>
        <dbReference type="ChEBI" id="CHEBI:29105"/>
        <label>1</label>
    </ligand>
</feature>
<dbReference type="InterPro" id="IPR027417">
    <property type="entry name" value="P-loop_NTPase"/>
</dbReference>
<gene>
    <name evidence="8" type="primary">priA</name>
    <name evidence="11" type="ORF">ABRQ22_09155</name>
</gene>
<feature type="compositionally biased region" description="Low complexity" evidence="9">
    <location>
        <begin position="172"/>
        <end position="190"/>
    </location>
</feature>
<reference evidence="11" key="1">
    <citation type="submission" date="2024-06" db="EMBL/GenBank/DDBJ databases">
        <title>Complete genome sequence of the cellulolytic actinobacterium, Cellulosimicrobium ES-005.</title>
        <authorList>
            <person name="Matthews C.T."/>
            <person name="Underwood K.D."/>
            <person name="Ghanchi K.M."/>
            <person name="Fields S.D."/>
            <person name="Gardner S.G."/>
        </authorList>
    </citation>
    <scope>NUCLEOTIDE SEQUENCE</scope>
    <source>
        <strain evidence="11">ES-005</strain>
    </source>
</reference>
<evidence type="ECO:0000256" key="5">
    <source>
        <dbReference type="ARBA" id="ARBA00022833"/>
    </source>
</evidence>
<protein>
    <recommendedName>
        <fullName evidence="8">Probable replication restart protein PriA</fullName>
    </recommendedName>
    <alternativeName>
        <fullName evidence="8">Putative ATP-dependent DNA helicase PriA</fullName>
    </alternativeName>
</protein>
<dbReference type="PANTHER" id="PTHR30580:SF0">
    <property type="entry name" value="PRIMOSOMAL PROTEIN N"/>
    <property type="match status" value="1"/>
</dbReference>
<keyword evidence="1 8" id="KW-0639">Primosome</keyword>
<comment type="subunit">
    <text evidence="8">Component of the replication restart primosome.</text>
</comment>
<evidence type="ECO:0000256" key="6">
    <source>
        <dbReference type="ARBA" id="ARBA00022840"/>
    </source>
</evidence>
<dbReference type="HAMAP" id="MF_00983">
    <property type="entry name" value="PriA"/>
    <property type="match status" value="1"/>
</dbReference>
<feature type="binding site" evidence="8">
    <location>
        <position position="476"/>
    </location>
    <ligand>
        <name>Zn(2+)</name>
        <dbReference type="ChEBI" id="CHEBI:29105"/>
        <label>1</label>
    </ligand>
</feature>
<feature type="binding site" evidence="8">
    <location>
        <position position="485"/>
    </location>
    <ligand>
        <name>Zn(2+)</name>
        <dbReference type="ChEBI" id="CHEBI:29105"/>
        <label>2</label>
    </ligand>
</feature>
<organism evidence="11">
    <name type="scientific">Cellulosimicrobium sp. ES-005</name>
    <dbReference type="NCBI Taxonomy" id="3163031"/>
    <lineage>
        <taxon>Bacteria</taxon>
        <taxon>Bacillati</taxon>
        <taxon>Actinomycetota</taxon>
        <taxon>Actinomycetes</taxon>
        <taxon>Micrococcales</taxon>
        <taxon>Promicromonosporaceae</taxon>
        <taxon>Cellulosimicrobium</taxon>
    </lineage>
</organism>
<keyword evidence="2 8" id="KW-0235">DNA replication</keyword>
<evidence type="ECO:0000259" key="10">
    <source>
        <dbReference type="Pfam" id="PF17764"/>
    </source>
</evidence>
<dbReference type="InterPro" id="IPR036280">
    <property type="entry name" value="Multihaem_cyt_sf"/>
</dbReference>
<dbReference type="GO" id="GO:0005524">
    <property type="term" value="F:ATP binding"/>
    <property type="evidence" value="ECO:0007669"/>
    <property type="project" value="UniProtKB-UniRule"/>
</dbReference>
<keyword evidence="4 8" id="KW-0547">Nucleotide-binding</keyword>
<evidence type="ECO:0000313" key="11">
    <source>
        <dbReference type="EMBL" id="XCH31825.1"/>
    </source>
</evidence>
<feature type="domain" description="Primosomal protein N' 3' DNA-binding" evidence="10">
    <location>
        <begin position="44"/>
        <end position="141"/>
    </location>
</feature>
<dbReference type="SUPFAM" id="SSF48695">
    <property type="entry name" value="Multiheme cytochromes"/>
    <property type="match status" value="1"/>
</dbReference>
<dbReference type="RefSeq" id="WP_353709303.1">
    <property type="nucleotide sequence ID" value="NZ_CP159290.1"/>
</dbReference>
<accession>A0AAU8G6I0</accession>
<feature type="binding site" evidence="8">
    <location>
        <position position="506"/>
    </location>
    <ligand>
        <name>Zn(2+)</name>
        <dbReference type="ChEBI" id="CHEBI:29105"/>
        <label>2</label>
    </ligand>
</feature>
<keyword evidence="3 8" id="KW-0479">Metal-binding</keyword>
<comment type="caution">
    <text evidence="8">As this protein does not have any detectable helicase domains, it probably does not have helicase activity.</text>
</comment>
<dbReference type="Gene3D" id="3.40.1440.60">
    <property type="entry name" value="PriA, 3(prime) DNA-binding domain"/>
    <property type="match status" value="1"/>
</dbReference>
<feature type="binding site" evidence="8">
    <location>
        <position position="479"/>
    </location>
    <ligand>
        <name>Zn(2+)</name>
        <dbReference type="ChEBI" id="CHEBI:29105"/>
        <label>1</label>
    </ligand>
</feature>
<dbReference type="GO" id="GO:0006269">
    <property type="term" value="P:DNA replication, synthesis of primer"/>
    <property type="evidence" value="ECO:0007669"/>
    <property type="project" value="UniProtKB-KW"/>
</dbReference>
<proteinExistence type="inferred from homology"/>
<evidence type="ECO:0000256" key="2">
    <source>
        <dbReference type="ARBA" id="ARBA00022705"/>
    </source>
</evidence>
<comment type="similarity">
    <text evidence="8">Belongs to the helicase family. PriA subfamily.</text>
</comment>
<evidence type="ECO:0000256" key="3">
    <source>
        <dbReference type="ARBA" id="ARBA00022723"/>
    </source>
</evidence>
<dbReference type="GO" id="GO:1990077">
    <property type="term" value="C:primosome complex"/>
    <property type="evidence" value="ECO:0007669"/>
    <property type="project" value="UniProtKB-UniRule"/>
</dbReference>
<feature type="region of interest" description="Disordered" evidence="9">
    <location>
        <begin position="694"/>
        <end position="728"/>
    </location>
</feature>
<evidence type="ECO:0000256" key="8">
    <source>
        <dbReference type="HAMAP-Rule" id="MF_00983"/>
    </source>
</evidence>
<comment type="cofactor">
    <cofactor evidence="8">
        <name>Zn(2+)</name>
        <dbReference type="ChEBI" id="CHEBI:29105"/>
    </cofactor>
    <text evidence="8">Binds 2 zinc ions per subunit.</text>
</comment>
<keyword evidence="7 8" id="KW-0238">DNA-binding</keyword>
<dbReference type="GO" id="GO:0006302">
    <property type="term" value="P:double-strand break repair"/>
    <property type="evidence" value="ECO:0007669"/>
    <property type="project" value="InterPro"/>
</dbReference>
<dbReference type="InterPro" id="IPR042115">
    <property type="entry name" value="PriA_3primeBD_sf"/>
</dbReference>
<feature type="compositionally biased region" description="Gly residues" evidence="9">
    <location>
        <begin position="707"/>
        <end position="722"/>
    </location>
</feature>
<comment type="function">
    <text evidence="8">Initiates the restart of stalled replication forks, which reloads the replicative helicase on sites other than the origin of replication. Recognizes and binds to abandoned replication forks and remodels them to uncover a helicase loading site. Promotes assembly of the primosome at these replication forks.</text>
</comment>
<dbReference type="InterPro" id="IPR005259">
    <property type="entry name" value="PriA"/>
</dbReference>
<dbReference type="GO" id="GO:0003677">
    <property type="term" value="F:DNA binding"/>
    <property type="evidence" value="ECO:0007669"/>
    <property type="project" value="UniProtKB-UniRule"/>
</dbReference>
<dbReference type="InterPro" id="IPR041222">
    <property type="entry name" value="PriA_3primeBD"/>
</dbReference>
<evidence type="ECO:0000256" key="9">
    <source>
        <dbReference type="SAM" id="MobiDB-lite"/>
    </source>
</evidence>
<dbReference type="GO" id="GO:0043138">
    <property type="term" value="F:3'-5' DNA helicase activity"/>
    <property type="evidence" value="ECO:0007669"/>
    <property type="project" value="TreeGrafter"/>
</dbReference>
<feature type="binding site" evidence="8">
    <location>
        <position position="503"/>
    </location>
    <ligand>
        <name>Zn(2+)</name>
        <dbReference type="ChEBI" id="CHEBI:29105"/>
        <label>2</label>
    </ligand>
</feature>
<dbReference type="GO" id="GO:0006310">
    <property type="term" value="P:DNA recombination"/>
    <property type="evidence" value="ECO:0007669"/>
    <property type="project" value="InterPro"/>
</dbReference>
<feature type="region of interest" description="Disordered" evidence="9">
    <location>
        <begin position="159"/>
        <end position="190"/>
    </location>
</feature>
<sequence length="774" mass="78446">MSEPEDTAQAVQDTLPGVSAPAARRPAVPASQQVAAHLPVARLALDLAPPHLDRAFDYLVPATMSDDAQPGVRVKVRFAGRDVDGYVLERTERSDHDGRLLPLRRVVSPEPVLSPAVARLARSVADHYAGTLSDVLRLAVPPRHARAEQALAAAVAAAPGSGAAGGTTPVGESGAAHPAPSEAAGSGAASGGSVWAPYRAGAAFLAHVAGGGAPRAVWTALPGLAPPAPPASVPGPVERGKGAARVRRAADPLPVTHWAAAVAEAVRAARSGGRGALVVVPDARDVDQVCAALDAAGLPPWDAATGGEVVRLTADEGPAPRYRGFLAVLHGRARVVVGTRAAAFAPVADLGLVVCWNDGEDTLAEPRAPYPHAREVLALRSDQEGAAFLLGSHGRTVAAHALVTRGWAHDLAAPRDVVRARAPRVRALTSVELAAEGPGAAARIPTAAWRAARSALEQGPVLVQVPRSGYVPVVACGRCRTPARCTVCHGPLALSGPQATPQCAWCGALAGGWSCAECHWTGLRSVRVGSQRTAEELGRAFAGVPVQVSGAAAAGGVLGAVSSRPALVVATPGAEPVAEGGYAAALLLDAAVSTAHVGLDVAQDALARWLAAAALVRPATAGGQVLLVGDAAPAPTNALVRWDPALLADRELDERAELSLPPAVRVAAVTGDRPAVAALLGRVELARPDAVLGPVEVPAPPPRGRAPGAGGPGSGAVDGPGPGMLDAPPVRAVVRVPVRDGRRLARELAASLAVRSARREPGSVRVELDPKEIL</sequence>
<dbReference type="GO" id="GO:0006270">
    <property type="term" value="P:DNA replication initiation"/>
    <property type="evidence" value="ECO:0007669"/>
    <property type="project" value="TreeGrafter"/>
</dbReference>
<dbReference type="EMBL" id="CP159290">
    <property type="protein sequence ID" value="XCH31825.1"/>
    <property type="molecule type" value="Genomic_DNA"/>
</dbReference>
<keyword evidence="6 8" id="KW-0067">ATP-binding</keyword>
<name>A0AAU8G6I0_9MICO</name>
<dbReference type="PANTHER" id="PTHR30580">
    <property type="entry name" value="PRIMOSOMAL PROTEIN N"/>
    <property type="match status" value="1"/>
</dbReference>
<dbReference type="Pfam" id="PF17764">
    <property type="entry name" value="PriA_3primeBD"/>
    <property type="match status" value="1"/>
</dbReference>
<evidence type="ECO:0000256" key="4">
    <source>
        <dbReference type="ARBA" id="ARBA00022741"/>
    </source>
</evidence>
<feature type="binding site" evidence="8">
    <location>
        <position position="518"/>
    </location>
    <ligand>
        <name>Zn(2+)</name>
        <dbReference type="ChEBI" id="CHEBI:29105"/>
        <label>1</label>
    </ligand>
</feature>
<dbReference type="Gene3D" id="3.40.50.300">
    <property type="entry name" value="P-loop containing nucleotide triphosphate hydrolases"/>
    <property type="match status" value="1"/>
</dbReference>